<feature type="transmembrane region" description="Helical" evidence="2">
    <location>
        <begin position="150"/>
        <end position="174"/>
    </location>
</feature>
<dbReference type="GO" id="GO:0016020">
    <property type="term" value="C:membrane"/>
    <property type="evidence" value="ECO:0007669"/>
    <property type="project" value="TreeGrafter"/>
</dbReference>
<proteinExistence type="predicted"/>
<keyword evidence="2" id="KW-1133">Transmembrane helix</keyword>
<dbReference type="Pfam" id="PF06966">
    <property type="entry name" value="DUF1295"/>
    <property type="match status" value="1"/>
</dbReference>
<reference evidence="3" key="1">
    <citation type="submission" date="2020-01" db="EMBL/GenBank/DDBJ databases">
        <authorList>
            <consortium name="DOE Joint Genome Institute"/>
            <person name="Haridas S."/>
            <person name="Albert R."/>
            <person name="Binder M."/>
            <person name="Bloem J."/>
            <person name="Labutti K."/>
            <person name="Salamov A."/>
            <person name="Andreopoulos B."/>
            <person name="Baker S.E."/>
            <person name="Barry K."/>
            <person name="Bills G."/>
            <person name="Bluhm B.H."/>
            <person name="Cannon C."/>
            <person name="Castanera R."/>
            <person name="Culley D.E."/>
            <person name="Daum C."/>
            <person name="Ezra D."/>
            <person name="Gonzalez J.B."/>
            <person name="Henrissat B."/>
            <person name="Kuo A."/>
            <person name="Liang C."/>
            <person name="Lipzen A."/>
            <person name="Lutzoni F."/>
            <person name="Magnuson J."/>
            <person name="Mondo S."/>
            <person name="Nolan M."/>
            <person name="Ohm R."/>
            <person name="Pangilinan J."/>
            <person name="Park H.-J."/>
            <person name="Ramirez L."/>
            <person name="Alfaro M."/>
            <person name="Sun H."/>
            <person name="Tritt A."/>
            <person name="Yoshinaga Y."/>
            <person name="Zwiers L.-H."/>
            <person name="Turgeon B.G."/>
            <person name="Goodwin S.B."/>
            <person name="Spatafora J.W."/>
            <person name="Crous P.W."/>
            <person name="Grigoriev I.V."/>
        </authorList>
    </citation>
    <scope>NUCLEOTIDE SEQUENCE</scope>
    <source>
        <strain evidence="3">P77</strain>
    </source>
</reference>
<evidence type="ECO:0000256" key="2">
    <source>
        <dbReference type="SAM" id="Phobius"/>
    </source>
</evidence>
<dbReference type="PANTHER" id="PTHR32251:SF23">
    <property type="entry name" value="3-OXO-5-ALPHA-STEROID 4-DEHYDROGENASE (DUF1295)"/>
    <property type="match status" value="1"/>
</dbReference>
<dbReference type="EMBL" id="ML975297">
    <property type="protein sequence ID" value="KAF1834802.1"/>
    <property type="molecule type" value="Genomic_DNA"/>
</dbReference>
<keyword evidence="2" id="KW-0472">Membrane</keyword>
<protein>
    <submittedName>
        <fullName evidence="3">DUF1295-domain-containing protein</fullName>
    </submittedName>
</protein>
<feature type="region of interest" description="Disordered" evidence="1">
    <location>
        <begin position="328"/>
        <end position="360"/>
    </location>
</feature>
<dbReference type="PANTHER" id="PTHR32251">
    <property type="entry name" value="3-OXO-5-ALPHA-STEROID 4-DEHYDROGENASE"/>
    <property type="match status" value="1"/>
</dbReference>
<gene>
    <name evidence="3" type="ORF">BDW02DRAFT_588682</name>
</gene>
<accession>A0A6A5KH67</accession>
<sequence length="360" mass="40918">MALPIVKTLPECADYVKTVQPFLPQLYDLPYQVAAHITDVKALKELYVNTNPLMTALAFATMFVTPIVLALSEFNRNYSQVDRVWSMLPVVYNVHYAVWAHLNGLPTVKLDHVMALSIIWGTRLTFNYWRRGGYQVGSEDYRWNIVKDYVGAPAMFIFNVTFISLGQNVLLWLITTPTYILLNASRITGNELSSYDSLFGRTMLVAVVVEFFADQAQWNYHKAKGAYQKTAKVPSEYKYTREQLDRGFNTAGLFAWSRHPNFAAEQTFWVCLYQWSCLETTTYLNWAGAGAFGYLILFQASTWLTELLSAGKYPEYKVYQERVGKFLPKPGAKSMEAPQSGAEKKKVQEAKAGKGAMKTK</sequence>
<keyword evidence="4" id="KW-1185">Reference proteome</keyword>
<feature type="transmembrane region" description="Helical" evidence="2">
    <location>
        <begin position="53"/>
        <end position="72"/>
    </location>
</feature>
<dbReference type="Proteomes" id="UP000800040">
    <property type="component" value="Unassembled WGS sequence"/>
</dbReference>
<feature type="compositionally biased region" description="Basic and acidic residues" evidence="1">
    <location>
        <begin position="342"/>
        <end position="352"/>
    </location>
</feature>
<dbReference type="InterPro" id="IPR010721">
    <property type="entry name" value="UstE-like"/>
</dbReference>
<dbReference type="AlphaFoldDB" id="A0A6A5KH67"/>
<keyword evidence="2" id="KW-0812">Transmembrane</keyword>
<name>A0A6A5KH67_9PLEO</name>
<evidence type="ECO:0000313" key="4">
    <source>
        <dbReference type="Proteomes" id="UP000800040"/>
    </source>
</evidence>
<dbReference type="Gene3D" id="1.20.120.1630">
    <property type="match status" value="1"/>
</dbReference>
<evidence type="ECO:0000313" key="3">
    <source>
        <dbReference type="EMBL" id="KAF1834802.1"/>
    </source>
</evidence>
<dbReference type="OrthoDB" id="201504at2759"/>
<evidence type="ECO:0000256" key="1">
    <source>
        <dbReference type="SAM" id="MobiDB-lite"/>
    </source>
</evidence>
<organism evidence="3 4">
    <name type="scientific">Decorospora gaudefroyi</name>
    <dbReference type="NCBI Taxonomy" id="184978"/>
    <lineage>
        <taxon>Eukaryota</taxon>
        <taxon>Fungi</taxon>
        <taxon>Dikarya</taxon>
        <taxon>Ascomycota</taxon>
        <taxon>Pezizomycotina</taxon>
        <taxon>Dothideomycetes</taxon>
        <taxon>Pleosporomycetidae</taxon>
        <taxon>Pleosporales</taxon>
        <taxon>Pleosporineae</taxon>
        <taxon>Pleosporaceae</taxon>
        <taxon>Decorospora</taxon>
    </lineage>
</organism>